<organism evidence="1 2">
    <name type="scientific">Naganishia friedmannii</name>
    <dbReference type="NCBI Taxonomy" id="89922"/>
    <lineage>
        <taxon>Eukaryota</taxon>
        <taxon>Fungi</taxon>
        <taxon>Dikarya</taxon>
        <taxon>Basidiomycota</taxon>
        <taxon>Agaricomycotina</taxon>
        <taxon>Tremellomycetes</taxon>
        <taxon>Filobasidiales</taxon>
        <taxon>Filobasidiaceae</taxon>
        <taxon>Naganishia</taxon>
    </lineage>
</organism>
<dbReference type="Proteomes" id="UP001227268">
    <property type="component" value="Unassembled WGS sequence"/>
</dbReference>
<keyword evidence="2" id="KW-1185">Reference proteome</keyword>
<protein>
    <submittedName>
        <fullName evidence="1">Uncharacterized protein</fullName>
    </submittedName>
</protein>
<dbReference type="EMBL" id="JASBWT010000005">
    <property type="protein sequence ID" value="KAJ9104672.1"/>
    <property type="molecule type" value="Genomic_DNA"/>
</dbReference>
<gene>
    <name evidence="1" type="ORF">QFC21_002170</name>
</gene>
<accession>A0ACC2W204</accession>
<reference evidence="1" key="1">
    <citation type="submission" date="2023-04" db="EMBL/GenBank/DDBJ databases">
        <title>Draft Genome sequencing of Naganishia species isolated from polar environments using Oxford Nanopore Technology.</title>
        <authorList>
            <person name="Leo P."/>
            <person name="Venkateswaran K."/>
        </authorList>
    </citation>
    <scope>NUCLEOTIDE SEQUENCE</scope>
    <source>
        <strain evidence="1">MNA-CCFEE 5423</strain>
    </source>
</reference>
<name>A0ACC2W204_9TREE</name>
<comment type="caution">
    <text evidence="1">The sequence shown here is derived from an EMBL/GenBank/DDBJ whole genome shotgun (WGS) entry which is preliminary data.</text>
</comment>
<sequence length="123" mass="14141">MSTTLTRSYRSVLREINKSSIHPPQNRNQAIKAMLRDLYEKQATVVGDLKQTLDATSTGFARDKMEMKEFVKAQRTYNELLVRYNPLHDMTPEERIKATARRVGLDKPVEYQEGDAEPGTEKP</sequence>
<evidence type="ECO:0000313" key="1">
    <source>
        <dbReference type="EMBL" id="KAJ9104672.1"/>
    </source>
</evidence>
<evidence type="ECO:0000313" key="2">
    <source>
        <dbReference type="Proteomes" id="UP001227268"/>
    </source>
</evidence>
<proteinExistence type="predicted"/>